<dbReference type="Proteomes" id="UP000002866">
    <property type="component" value="Chromosome 7"/>
</dbReference>
<dbReference type="OrthoDB" id="5954824at2759"/>
<feature type="compositionally biased region" description="Low complexity" evidence="7">
    <location>
        <begin position="470"/>
        <end position="480"/>
    </location>
</feature>
<dbReference type="STRING" id="1071380.I2H748"/>
<evidence type="ECO:0000256" key="5">
    <source>
        <dbReference type="ARBA" id="ARBA00023242"/>
    </source>
</evidence>
<evidence type="ECO:0000256" key="7">
    <source>
        <dbReference type="SAM" id="MobiDB-lite"/>
    </source>
</evidence>
<dbReference type="FunFam" id="1.10.10.10:FF:000135">
    <property type="entry name" value="forkhead box protein G1"/>
    <property type="match status" value="1"/>
</dbReference>
<dbReference type="Gene3D" id="1.10.10.10">
    <property type="entry name" value="Winged helix-like DNA-binding domain superfamily/Winged helix DNA-binding domain"/>
    <property type="match status" value="1"/>
</dbReference>
<accession>I2H748</accession>
<dbReference type="KEGG" id="tbl:TBLA_0G02620"/>
<feature type="DNA-binding region" description="Fork-head" evidence="6">
    <location>
        <begin position="340"/>
        <end position="435"/>
    </location>
</feature>
<keyword evidence="2" id="KW-0805">Transcription regulation</keyword>
<dbReference type="EMBL" id="HE806322">
    <property type="protein sequence ID" value="CCH62200.1"/>
    <property type="molecule type" value="Genomic_DNA"/>
</dbReference>
<keyword evidence="11" id="KW-1185">Reference proteome</keyword>
<evidence type="ECO:0000259" key="8">
    <source>
        <dbReference type="PROSITE" id="PS50006"/>
    </source>
</evidence>
<feature type="region of interest" description="Disordered" evidence="7">
    <location>
        <begin position="1"/>
        <end position="50"/>
    </location>
</feature>
<dbReference type="InterPro" id="IPR036388">
    <property type="entry name" value="WH-like_DNA-bd_sf"/>
</dbReference>
<dbReference type="AlphaFoldDB" id="I2H748"/>
<dbReference type="InterPro" id="IPR001766">
    <property type="entry name" value="Fork_head_dom"/>
</dbReference>
<dbReference type="PROSITE" id="PS00657">
    <property type="entry name" value="FORK_HEAD_1"/>
    <property type="match status" value="1"/>
</dbReference>
<evidence type="ECO:0000259" key="9">
    <source>
        <dbReference type="PROSITE" id="PS50039"/>
    </source>
</evidence>
<dbReference type="eggNOG" id="KOG2294">
    <property type="taxonomic scope" value="Eukaryota"/>
</dbReference>
<dbReference type="SUPFAM" id="SSF49879">
    <property type="entry name" value="SMAD/FHA domain"/>
    <property type="match status" value="1"/>
</dbReference>
<dbReference type="PROSITE" id="PS00658">
    <property type="entry name" value="FORK_HEAD_2"/>
    <property type="match status" value="1"/>
</dbReference>
<dbReference type="GO" id="GO:0005634">
    <property type="term" value="C:nucleus"/>
    <property type="evidence" value="ECO:0007669"/>
    <property type="project" value="UniProtKB-SubCell"/>
</dbReference>
<dbReference type="InterPro" id="IPR008984">
    <property type="entry name" value="SMAD_FHA_dom_sf"/>
</dbReference>
<feature type="domain" description="Fork-head" evidence="9">
    <location>
        <begin position="340"/>
        <end position="435"/>
    </location>
</feature>
<feature type="compositionally biased region" description="Low complexity" evidence="7">
    <location>
        <begin position="488"/>
        <end position="519"/>
    </location>
</feature>
<dbReference type="SMART" id="SM00339">
    <property type="entry name" value="FH"/>
    <property type="match status" value="1"/>
</dbReference>
<comment type="subcellular location">
    <subcellularLocation>
        <location evidence="1 6">Nucleus</location>
    </subcellularLocation>
</comment>
<evidence type="ECO:0000256" key="3">
    <source>
        <dbReference type="ARBA" id="ARBA00023125"/>
    </source>
</evidence>
<dbReference type="GO" id="GO:0000978">
    <property type="term" value="F:RNA polymerase II cis-regulatory region sequence-specific DNA binding"/>
    <property type="evidence" value="ECO:0007669"/>
    <property type="project" value="TreeGrafter"/>
</dbReference>
<evidence type="ECO:0000256" key="1">
    <source>
        <dbReference type="ARBA" id="ARBA00004123"/>
    </source>
</evidence>
<feature type="region of interest" description="Disordered" evidence="7">
    <location>
        <begin position="459"/>
        <end position="519"/>
    </location>
</feature>
<dbReference type="PANTHER" id="PTHR45881">
    <property type="entry name" value="CHECKPOINT SUPPRESSOR 1-LIKE, ISOFORM A-RELATED"/>
    <property type="match status" value="1"/>
</dbReference>
<dbReference type="Pfam" id="PF00498">
    <property type="entry name" value="FHA"/>
    <property type="match status" value="1"/>
</dbReference>
<dbReference type="GeneID" id="14497332"/>
<feature type="domain" description="FHA" evidence="8">
    <location>
        <begin position="117"/>
        <end position="183"/>
    </location>
</feature>
<dbReference type="InterPro" id="IPR030456">
    <property type="entry name" value="TF_fork_head_CS_2"/>
</dbReference>
<dbReference type="InterPro" id="IPR018122">
    <property type="entry name" value="TF_fork_head_CS_1"/>
</dbReference>
<keyword evidence="5 6" id="KW-0539">Nucleus</keyword>
<protein>
    <recommendedName>
        <fullName evidence="12">Fork-head domain-containing protein</fullName>
    </recommendedName>
</protein>
<dbReference type="Gene3D" id="2.60.200.20">
    <property type="match status" value="1"/>
</dbReference>
<feature type="region of interest" description="Disordered" evidence="7">
    <location>
        <begin position="547"/>
        <end position="571"/>
    </location>
</feature>
<sequence length="747" mass="82120">MSALLNNNSNNPSTNGTTPANTNPATDVTNTDPTTNGTNTSHNNNNNHDNIPIITTDYTVEQQEALIDSIISILSIPENKTMVSKNYANIINKNLEVKAYAKIVGKDWTYYIKNLEITIGRLTTDITNTNMAPIKNEESIDIDLGPTKVISRKHAIIKFNITKGRWELLLYGRNGCKINYKRFYKLDKSKTPLILPLSSGTVIDIGGTQMLFILPDKLPIINNVSLNHFLPKILNSIGPSNLRSLESNPSLNQLILDLIKNTNYYKTYYGNALTQPMINELNQTAANANANANATTNANQLTNNDPTSMTTTTTSSTDMNNYMAPSDPSLLNNDSNKISKPPHSYAIIITKAILSTDEGIISLSDIYKFVYKNYSYFRYTKTGWQNSIRHNLSLNKAFEKVPRKSNDPGKGMNWRISQDYLKDFLDNYYFNKPTKIRRGSSIAKQLRLHLSLNNKLPGQDSFYPMDGTPSSNANLNNTKSNNEKQTVSSCSSPSGSGPGSPNSQRSPTNITNPTSINSNPIAPISINDLKKDSLNPTNNALISFNNANPIQNTTNNNVIQNPTNTTTSTTVTHNHQMGLNNQISQQIPNPQGLGTIPVTLPTPITSTSNTATGTALDAGYLGDKPSISRDASTVWGMLGLNSLGNNNNNNNPNNNVMPNNMNTLPTGIPMNSNSISMPMQMQMGVPMSMPMPLPNTNNPNIQNAVHNNPNSNHLNPNVNLNVNRNANANPNLNMNMNMNMNINMNNQ</sequence>
<dbReference type="InterPro" id="IPR036390">
    <property type="entry name" value="WH_DNA-bd_sf"/>
</dbReference>
<evidence type="ECO:0000313" key="10">
    <source>
        <dbReference type="EMBL" id="CCH62200.1"/>
    </source>
</evidence>
<evidence type="ECO:0000256" key="4">
    <source>
        <dbReference type="ARBA" id="ARBA00023163"/>
    </source>
</evidence>
<proteinExistence type="predicted"/>
<dbReference type="RefSeq" id="XP_004181719.1">
    <property type="nucleotide sequence ID" value="XM_004181671.1"/>
</dbReference>
<reference evidence="10 11" key="1">
    <citation type="journal article" date="2011" name="Proc. Natl. Acad. Sci. U.S.A.">
        <title>Evolutionary erosion of yeast sex chromosomes by mating-type switching accidents.</title>
        <authorList>
            <person name="Gordon J.L."/>
            <person name="Armisen D."/>
            <person name="Proux-Wera E."/>
            <person name="Oheigeartaigh S.S."/>
            <person name="Byrne K.P."/>
            <person name="Wolfe K.H."/>
        </authorList>
    </citation>
    <scope>NUCLEOTIDE SEQUENCE [LARGE SCALE GENOMIC DNA]</scope>
    <source>
        <strain evidence="11">ATCC 34711 / CBS 6284 / DSM 70876 / NBRC 10599 / NRRL Y-10934 / UCD 77-7</strain>
    </source>
</reference>
<dbReference type="HOGENOM" id="CLU_372203_0_0_1"/>
<dbReference type="GO" id="GO:0000981">
    <property type="term" value="F:DNA-binding transcription factor activity, RNA polymerase II-specific"/>
    <property type="evidence" value="ECO:0007669"/>
    <property type="project" value="TreeGrafter"/>
</dbReference>
<organism evidence="10 11">
    <name type="scientific">Henningerozyma blattae (strain ATCC 34711 / CBS 6284 / DSM 70876 / NBRC 10599 / NRRL Y-10934 / UCD 77-7)</name>
    <name type="common">Yeast</name>
    <name type="synonym">Tetrapisispora blattae</name>
    <dbReference type="NCBI Taxonomy" id="1071380"/>
    <lineage>
        <taxon>Eukaryota</taxon>
        <taxon>Fungi</taxon>
        <taxon>Dikarya</taxon>
        <taxon>Ascomycota</taxon>
        <taxon>Saccharomycotina</taxon>
        <taxon>Saccharomycetes</taxon>
        <taxon>Saccharomycetales</taxon>
        <taxon>Saccharomycetaceae</taxon>
        <taxon>Henningerozyma</taxon>
    </lineage>
</organism>
<evidence type="ECO:0000256" key="6">
    <source>
        <dbReference type="PROSITE-ProRule" id="PRU00089"/>
    </source>
</evidence>
<name>I2H748_HENB6</name>
<dbReference type="PANTHER" id="PTHR45881:SF1">
    <property type="entry name" value="FORK HEAD PROTEIN HOMOLOG 2"/>
    <property type="match status" value="1"/>
</dbReference>
<dbReference type="InterPro" id="IPR000253">
    <property type="entry name" value="FHA_dom"/>
</dbReference>
<dbReference type="CDD" id="cd00059">
    <property type="entry name" value="FH_FOX"/>
    <property type="match status" value="1"/>
</dbReference>
<keyword evidence="3 6" id="KW-0238">DNA-binding</keyword>
<evidence type="ECO:0000313" key="11">
    <source>
        <dbReference type="Proteomes" id="UP000002866"/>
    </source>
</evidence>
<dbReference type="SUPFAM" id="SSF46785">
    <property type="entry name" value="Winged helix' DNA-binding domain"/>
    <property type="match status" value="1"/>
</dbReference>
<dbReference type="PRINTS" id="PR00053">
    <property type="entry name" value="FORKHEAD"/>
</dbReference>
<dbReference type="PROSITE" id="PS50039">
    <property type="entry name" value="FORK_HEAD_3"/>
    <property type="match status" value="1"/>
</dbReference>
<dbReference type="Pfam" id="PF00250">
    <property type="entry name" value="Forkhead"/>
    <property type="match status" value="1"/>
</dbReference>
<dbReference type="InParanoid" id="I2H748"/>
<dbReference type="PROSITE" id="PS50006">
    <property type="entry name" value="FHA_DOMAIN"/>
    <property type="match status" value="1"/>
</dbReference>
<evidence type="ECO:0000256" key="2">
    <source>
        <dbReference type="ARBA" id="ARBA00023015"/>
    </source>
</evidence>
<evidence type="ECO:0008006" key="12">
    <source>
        <dbReference type="Google" id="ProtNLM"/>
    </source>
</evidence>
<dbReference type="CDD" id="cd22701">
    <property type="entry name" value="FHA_FKH1-like"/>
    <property type="match status" value="1"/>
</dbReference>
<keyword evidence="4" id="KW-0804">Transcription</keyword>
<gene>
    <name evidence="10" type="primary">TBLA0G02620</name>
    <name evidence="10" type="ORF">TBLA_0G02620</name>
</gene>
<feature type="region of interest" description="Disordered" evidence="7">
    <location>
        <begin position="296"/>
        <end position="319"/>
    </location>
</feature>